<organism evidence="1 2">
    <name type="scientific">Araneus ventricosus</name>
    <name type="common">Orbweaver spider</name>
    <name type="synonym">Epeira ventricosa</name>
    <dbReference type="NCBI Taxonomy" id="182803"/>
    <lineage>
        <taxon>Eukaryota</taxon>
        <taxon>Metazoa</taxon>
        <taxon>Ecdysozoa</taxon>
        <taxon>Arthropoda</taxon>
        <taxon>Chelicerata</taxon>
        <taxon>Arachnida</taxon>
        <taxon>Araneae</taxon>
        <taxon>Araneomorphae</taxon>
        <taxon>Entelegynae</taxon>
        <taxon>Araneoidea</taxon>
        <taxon>Araneidae</taxon>
        <taxon>Araneus</taxon>
    </lineage>
</organism>
<accession>A0A4Y2DZC1</accession>
<gene>
    <name evidence="1" type="ORF">AVEN_273429_1</name>
</gene>
<sequence length="214" mass="24112">MPKTLKAAFPRKGVTSASTIKFFQLPDQTNVRMFDFQRRQTFGGIVSQTSDLKAETHEFDRRARLGLESGPGKAVASEFILPTVRHGGGSMLARAVTSLAWFWSTYYSALVHSLPNTLGSIWKIISILSFGLLQESNAPIHAVRCVQASLYESPPSLSLLRTEYYPNISDDISSPARMSPPIALSELQTRLLCKRYNFRLSFYFRARPRRIHPN</sequence>
<reference evidence="1 2" key="1">
    <citation type="journal article" date="2019" name="Sci. Rep.">
        <title>Orb-weaving spider Araneus ventricosus genome elucidates the spidroin gene catalogue.</title>
        <authorList>
            <person name="Kono N."/>
            <person name="Nakamura H."/>
            <person name="Ohtoshi R."/>
            <person name="Moran D.A.P."/>
            <person name="Shinohara A."/>
            <person name="Yoshida Y."/>
            <person name="Fujiwara M."/>
            <person name="Mori M."/>
            <person name="Tomita M."/>
            <person name="Arakawa K."/>
        </authorList>
    </citation>
    <scope>NUCLEOTIDE SEQUENCE [LARGE SCALE GENOMIC DNA]</scope>
</reference>
<proteinExistence type="predicted"/>
<protein>
    <submittedName>
        <fullName evidence="1">Uncharacterized protein</fullName>
    </submittedName>
</protein>
<evidence type="ECO:0000313" key="2">
    <source>
        <dbReference type="Proteomes" id="UP000499080"/>
    </source>
</evidence>
<dbReference type="Proteomes" id="UP000499080">
    <property type="component" value="Unassembled WGS sequence"/>
</dbReference>
<evidence type="ECO:0000313" key="1">
    <source>
        <dbReference type="EMBL" id="GBM22243.1"/>
    </source>
</evidence>
<dbReference type="AlphaFoldDB" id="A0A4Y2DZC1"/>
<dbReference type="EMBL" id="BGPR01000476">
    <property type="protein sequence ID" value="GBM22243.1"/>
    <property type="molecule type" value="Genomic_DNA"/>
</dbReference>
<name>A0A4Y2DZC1_ARAVE</name>
<comment type="caution">
    <text evidence="1">The sequence shown here is derived from an EMBL/GenBank/DDBJ whole genome shotgun (WGS) entry which is preliminary data.</text>
</comment>
<keyword evidence="2" id="KW-1185">Reference proteome</keyword>